<evidence type="ECO:0000313" key="1">
    <source>
        <dbReference type="EMBL" id="KGO89559.1"/>
    </source>
</evidence>
<dbReference type="EMBL" id="JRLW01000008">
    <property type="protein sequence ID" value="KGO89559.1"/>
    <property type="molecule type" value="Genomic_DNA"/>
</dbReference>
<dbReference type="AlphaFoldDB" id="A0A0A2MBC0"/>
<keyword evidence="2" id="KW-1185">Reference proteome</keyword>
<sequence>MLITNDKITFESTGREKFIMDGRNSFSINGDMICTGYDDVIFFNDGLDDTDNLKPEERKELAIFMIKQWADFAEIDIKI</sequence>
<reference evidence="1 2" key="1">
    <citation type="submission" date="2013-09" db="EMBL/GenBank/DDBJ databases">
        <authorList>
            <person name="Zeng Z."/>
            <person name="Chen C."/>
        </authorList>
    </citation>
    <scope>NUCLEOTIDE SEQUENCE [LARGE SCALE GENOMIC DNA]</scope>
    <source>
        <strain evidence="1 2">GH29-5</strain>
    </source>
</reference>
<gene>
    <name evidence="1" type="ORF">Q764_07250</name>
</gene>
<proteinExistence type="predicted"/>
<comment type="caution">
    <text evidence="1">The sequence shown here is derived from an EMBL/GenBank/DDBJ whole genome shotgun (WGS) entry which is preliminary data.</text>
</comment>
<name>A0A0A2MBC0_9FLAO</name>
<organism evidence="1 2">
    <name type="scientific">Flavobacterium suncheonense GH29-5 = DSM 17707</name>
    <dbReference type="NCBI Taxonomy" id="1121899"/>
    <lineage>
        <taxon>Bacteria</taxon>
        <taxon>Pseudomonadati</taxon>
        <taxon>Bacteroidota</taxon>
        <taxon>Flavobacteriia</taxon>
        <taxon>Flavobacteriales</taxon>
        <taxon>Flavobacteriaceae</taxon>
        <taxon>Flavobacterium</taxon>
    </lineage>
</organism>
<accession>A0A0A2MBC0</accession>
<dbReference type="RefSeq" id="WP_026979357.1">
    <property type="nucleotide sequence ID" value="NZ_AUCZ01000003.1"/>
</dbReference>
<dbReference type="Proteomes" id="UP000030121">
    <property type="component" value="Unassembled WGS sequence"/>
</dbReference>
<evidence type="ECO:0000313" key="2">
    <source>
        <dbReference type="Proteomes" id="UP000030121"/>
    </source>
</evidence>
<protein>
    <submittedName>
        <fullName evidence="1">Uncharacterized protein</fullName>
    </submittedName>
</protein>